<dbReference type="PROSITE" id="PS51379">
    <property type="entry name" value="4FE4S_FER_2"/>
    <property type="match status" value="1"/>
</dbReference>
<dbReference type="SUPFAM" id="SSF54862">
    <property type="entry name" value="4Fe-4S ferredoxins"/>
    <property type="match status" value="1"/>
</dbReference>
<gene>
    <name evidence="9" type="ORF">ACFPZN_16495</name>
</gene>
<keyword evidence="10" id="KW-1185">Reference proteome</keyword>
<evidence type="ECO:0000256" key="4">
    <source>
        <dbReference type="ARBA" id="ARBA00022982"/>
    </source>
</evidence>
<accession>A0ABW0ZV89</accession>
<keyword evidence="6" id="KW-0411">Iron-sulfur</keyword>
<dbReference type="Pfam" id="PF13459">
    <property type="entry name" value="Fer4_15"/>
    <property type="match status" value="1"/>
</dbReference>
<protein>
    <submittedName>
        <fullName evidence="9">Ferredoxin</fullName>
    </submittedName>
</protein>
<sequence>MTVDRDACAGHGRCYEAAPSIFEPDEEGYPVVVAEAADAASLDDLSRARRNCPERAVLVVATES</sequence>
<evidence type="ECO:0000313" key="10">
    <source>
        <dbReference type="Proteomes" id="UP001596074"/>
    </source>
</evidence>
<feature type="domain" description="4Fe-4S ferredoxin-type" evidence="8">
    <location>
        <begin position="1"/>
        <end position="27"/>
    </location>
</feature>
<keyword evidence="5" id="KW-0408">Iron</keyword>
<keyword evidence="7" id="KW-0003">3Fe-4S</keyword>
<dbReference type="InterPro" id="IPR017896">
    <property type="entry name" value="4Fe4S_Fe-S-bd"/>
</dbReference>
<evidence type="ECO:0000256" key="1">
    <source>
        <dbReference type="ARBA" id="ARBA00001927"/>
    </source>
</evidence>
<dbReference type="RefSeq" id="WP_378282846.1">
    <property type="nucleotide sequence ID" value="NZ_JBHSON010000020.1"/>
</dbReference>
<evidence type="ECO:0000256" key="2">
    <source>
        <dbReference type="ARBA" id="ARBA00022448"/>
    </source>
</evidence>
<dbReference type="InterPro" id="IPR051269">
    <property type="entry name" value="Fe-S_cluster_ET"/>
</dbReference>
<proteinExistence type="predicted"/>
<evidence type="ECO:0000259" key="8">
    <source>
        <dbReference type="PROSITE" id="PS51379"/>
    </source>
</evidence>
<comment type="cofactor">
    <cofactor evidence="1">
        <name>[3Fe-4S] cluster</name>
        <dbReference type="ChEBI" id="CHEBI:21137"/>
    </cofactor>
</comment>
<evidence type="ECO:0000256" key="3">
    <source>
        <dbReference type="ARBA" id="ARBA00022723"/>
    </source>
</evidence>
<comment type="caution">
    <text evidence="9">The sequence shown here is derived from an EMBL/GenBank/DDBJ whole genome shotgun (WGS) entry which is preliminary data.</text>
</comment>
<dbReference type="PANTHER" id="PTHR36923">
    <property type="entry name" value="FERREDOXIN"/>
    <property type="match status" value="1"/>
</dbReference>
<name>A0ABW0ZV89_9ACTN</name>
<evidence type="ECO:0000256" key="6">
    <source>
        <dbReference type="ARBA" id="ARBA00023014"/>
    </source>
</evidence>
<dbReference type="Gene3D" id="3.30.70.20">
    <property type="match status" value="1"/>
</dbReference>
<dbReference type="EMBL" id="JBHSON010000020">
    <property type="protein sequence ID" value="MFC5747229.1"/>
    <property type="molecule type" value="Genomic_DNA"/>
</dbReference>
<dbReference type="Proteomes" id="UP001596074">
    <property type="component" value="Unassembled WGS sequence"/>
</dbReference>
<reference evidence="10" key="1">
    <citation type="journal article" date="2019" name="Int. J. Syst. Evol. Microbiol.">
        <title>The Global Catalogue of Microorganisms (GCM) 10K type strain sequencing project: providing services to taxonomists for standard genome sequencing and annotation.</title>
        <authorList>
            <consortium name="The Broad Institute Genomics Platform"/>
            <consortium name="The Broad Institute Genome Sequencing Center for Infectious Disease"/>
            <person name="Wu L."/>
            <person name="Ma J."/>
        </authorList>
    </citation>
    <scope>NUCLEOTIDE SEQUENCE [LARGE SCALE GENOMIC DNA]</scope>
    <source>
        <strain evidence="10">KCTC 42087</strain>
    </source>
</reference>
<dbReference type="PANTHER" id="PTHR36923:SF3">
    <property type="entry name" value="FERREDOXIN"/>
    <property type="match status" value="1"/>
</dbReference>
<keyword evidence="4" id="KW-0249">Electron transport</keyword>
<keyword evidence="3" id="KW-0479">Metal-binding</keyword>
<organism evidence="9 10">
    <name type="scientific">Actinomadura rugatobispora</name>
    <dbReference type="NCBI Taxonomy" id="1994"/>
    <lineage>
        <taxon>Bacteria</taxon>
        <taxon>Bacillati</taxon>
        <taxon>Actinomycetota</taxon>
        <taxon>Actinomycetes</taxon>
        <taxon>Streptosporangiales</taxon>
        <taxon>Thermomonosporaceae</taxon>
        <taxon>Actinomadura</taxon>
    </lineage>
</organism>
<evidence type="ECO:0000256" key="5">
    <source>
        <dbReference type="ARBA" id="ARBA00023004"/>
    </source>
</evidence>
<evidence type="ECO:0000256" key="7">
    <source>
        <dbReference type="ARBA" id="ARBA00023291"/>
    </source>
</evidence>
<keyword evidence="2" id="KW-0813">Transport</keyword>
<evidence type="ECO:0000313" key="9">
    <source>
        <dbReference type="EMBL" id="MFC5747229.1"/>
    </source>
</evidence>